<feature type="domain" description="PTS EIIA type-4" evidence="6">
    <location>
        <begin position="2"/>
        <end position="123"/>
    </location>
</feature>
<protein>
    <recommendedName>
        <fullName evidence="3">phosphoenolpyruvate--glycerone phosphotransferase</fullName>
        <ecNumber evidence="3">2.7.1.121</ecNumber>
    </recommendedName>
</protein>
<dbReference type="GO" id="GO:0047324">
    <property type="term" value="F:phosphoenolpyruvate-glycerone phosphotransferase activity"/>
    <property type="evidence" value="ECO:0007669"/>
    <property type="project" value="UniProtKB-EC"/>
</dbReference>
<evidence type="ECO:0000313" key="8">
    <source>
        <dbReference type="EMBL" id="RHW49925.1"/>
    </source>
</evidence>
<sequence length="123" mass="13152">MKYGILVVSHVPEIAQGVAKLALQAAPDVSITFAGGTDEGQIGSSLNMIQKAISDNQGDEILAFYDLGSAKMNLEMAREMSTKPIHQFDVALVEGAYTAATLAQVNVDFTTIVSNLDKLHLEK</sequence>
<dbReference type="Gene3D" id="3.40.50.510">
    <property type="entry name" value="Phosphotransferase system, mannose-type IIA component"/>
    <property type="match status" value="1"/>
</dbReference>
<organism evidence="7 10">
    <name type="scientific">Bombilactobacillus bombi</name>
    <dbReference type="NCBI Taxonomy" id="1303590"/>
    <lineage>
        <taxon>Bacteria</taxon>
        <taxon>Bacillati</taxon>
        <taxon>Bacillota</taxon>
        <taxon>Bacilli</taxon>
        <taxon>Lactobacillales</taxon>
        <taxon>Lactobacillaceae</taxon>
        <taxon>Bombilactobacillus</taxon>
    </lineage>
</organism>
<dbReference type="GO" id="GO:0019563">
    <property type="term" value="P:glycerol catabolic process"/>
    <property type="evidence" value="ECO:0007669"/>
    <property type="project" value="InterPro"/>
</dbReference>
<dbReference type="EMBL" id="QOCS01000009">
    <property type="protein sequence ID" value="RHW46925.1"/>
    <property type="molecule type" value="Genomic_DNA"/>
</dbReference>
<evidence type="ECO:0000256" key="5">
    <source>
        <dbReference type="ARBA" id="ARBA00046577"/>
    </source>
</evidence>
<dbReference type="EMBL" id="QOCR01000004">
    <property type="protein sequence ID" value="RHW49925.1"/>
    <property type="molecule type" value="Genomic_DNA"/>
</dbReference>
<dbReference type="PANTHER" id="PTHR38594:SF1">
    <property type="entry name" value="PEP-DEPENDENT DIHYDROXYACETONE KINASE, PHOSPHORYL DONOR SUBUNIT DHAM"/>
    <property type="match status" value="1"/>
</dbReference>
<reference evidence="9 10" key="1">
    <citation type="submission" date="2018-07" db="EMBL/GenBank/DDBJ databases">
        <title>Genome sequences of six Lactobacillus spp. isolated from bumble bee guts.</title>
        <authorList>
            <person name="Motta E.V.S."/>
            <person name="Moran N.A."/>
        </authorList>
    </citation>
    <scope>NUCLEOTIDE SEQUENCE [LARGE SCALE GENOMIC DNA]</scope>
    <source>
        <strain evidence="8 9">BI-1.1</strain>
        <strain evidence="7 10">LV-8.1</strain>
    </source>
</reference>
<proteinExistence type="predicted"/>
<evidence type="ECO:0000313" key="9">
    <source>
        <dbReference type="Proteomes" id="UP000284109"/>
    </source>
</evidence>
<dbReference type="InterPro" id="IPR039643">
    <property type="entry name" value="DhaM"/>
</dbReference>
<evidence type="ECO:0000256" key="3">
    <source>
        <dbReference type="ARBA" id="ARBA00012095"/>
    </source>
</evidence>
<dbReference type="SUPFAM" id="SSF53062">
    <property type="entry name" value="PTS system fructose IIA component-like"/>
    <property type="match status" value="1"/>
</dbReference>
<dbReference type="AlphaFoldDB" id="A0A347SRE5"/>
<dbReference type="GO" id="GO:0016020">
    <property type="term" value="C:membrane"/>
    <property type="evidence" value="ECO:0007669"/>
    <property type="project" value="InterPro"/>
</dbReference>
<evidence type="ECO:0000313" key="10">
    <source>
        <dbReference type="Proteomes" id="UP000284822"/>
    </source>
</evidence>
<dbReference type="InterPro" id="IPR012844">
    <property type="entry name" value="DhaM_N"/>
</dbReference>
<keyword evidence="9" id="KW-1185">Reference proteome</keyword>
<dbReference type="InterPro" id="IPR036662">
    <property type="entry name" value="PTS_EIIA_man-typ_sf"/>
</dbReference>
<dbReference type="RefSeq" id="WP_118901968.1">
    <property type="nucleotide sequence ID" value="NZ_CP031513.1"/>
</dbReference>
<dbReference type="PANTHER" id="PTHR38594">
    <property type="entry name" value="PEP-DEPENDENT DIHYDROXYACETONE KINASE, PHOSPHORYL DONOR SUBUNIT DHAM"/>
    <property type="match status" value="1"/>
</dbReference>
<evidence type="ECO:0000259" key="6">
    <source>
        <dbReference type="PROSITE" id="PS51096"/>
    </source>
</evidence>
<dbReference type="PROSITE" id="PS51096">
    <property type="entry name" value="PTS_EIIA_TYPE_4"/>
    <property type="match status" value="1"/>
</dbReference>
<dbReference type="Pfam" id="PF03610">
    <property type="entry name" value="EIIA-man"/>
    <property type="match status" value="1"/>
</dbReference>
<comment type="subunit">
    <text evidence="5">Homodimer. The dihydroxyacetone kinase complex is composed of a homodimer of DhaM, a homodimer of DhaK and the subunit DhaL.</text>
</comment>
<dbReference type="Proteomes" id="UP000284822">
    <property type="component" value="Unassembled WGS sequence"/>
</dbReference>
<comment type="function">
    <text evidence="2">Component of the dihydroxyacetone kinase complex, which is responsible for the phosphoenolpyruvate (PEP)-dependent phosphorylation of dihydroxyacetone. DhaM serves as the phosphoryl donor. Is phosphorylated by phosphoenolpyruvate in an EI- and HPr-dependent reaction, and a phosphorelay system on histidine residues finally leads to phosphoryl transfer to DhaL and dihydroxyacetone.</text>
</comment>
<comment type="caution">
    <text evidence="7">The sequence shown here is derived from an EMBL/GenBank/DDBJ whole genome shotgun (WGS) entry which is preliminary data.</text>
</comment>
<dbReference type="Proteomes" id="UP000284109">
    <property type="component" value="Unassembled WGS sequence"/>
</dbReference>
<dbReference type="NCBIfam" id="TIGR02364">
    <property type="entry name" value="dha_pts"/>
    <property type="match status" value="1"/>
</dbReference>
<evidence type="ECO:0000256" key="2">
    <source>
        <dbReference type="ARBA" id="ARBA00002788"/>
    </source>
</evidence>
<gene>
    <name evidence="8" type="ORF">DS831_07115</name>
    <name evidence="7" type="ORF">DS832_05415</name>
</gene>
<dbReference type="GO" id="GO:0009401">
    <property type="term" value="P:phosphoenolpyruvate-dependent sugar phosphotransferase system"/>
    <property type="evidence" value="ECO:0007669"/>
    <property type="project" value="InterPro"/>
</dbReference>
<comment type="catalytic activity">
    <reaction evidence="1">
        <text>dihydroxyacetone + phosphoenolpyruvate = dihydroxyacetone phosphate + pyruvate</text>
        <dbReference type="Rhea" id="RHEA:18381"/>
        <dbReference type="ChEBI" id="CHEBI:15361"/>
        <dbReference type="ChEBI" id="CHEBI:16016"/>
        <dbReference type="ChEBI" id="CHEBI:57642"/>
        <dbReference type="ChEBI" id="CHEBI:58702"/>
        <dbReference type="EC" id="2.7.1.121"/>
    </reaction>
</comment>
<evidence type="ECO:0000313" key="7">
    <source>
        <dbReference type="EMBL" id="RHW46925.1"/>
    </source>
</evidence>
<keyword evidence="4" id="KW-0808">Transferase</keyword>
<dbReference type="InterPro" id="IPR004701">
    <property type="entry name" value="PTS_EIIA_man-typ"/>
</dbReference>
<name>A0A347SRE5_9LACO</name>
<evidence type="ECO:0000256" key="4">
    <source>
        <dbReference type="ARBA" id="ARBA00022679"/>
    </source>
</evidence>
<dbReference type="OrthoDB" id="7065393at2"/>
<dbReference type="EC" id="2.7.1.121" evidence="3"/>
<evidence type="ECO:0000256" key="1">
    <source>
        <dbReference type="ARBA" id="ARBA00001113"/>
    </source>
</evidence>
<dbReference type="KEGG" id="lbm:DS830_03600"/>
<accession>A0A347SRE5</accession>